<sequence length="86" mass="9848">MSSDMRCERTVPKFSSKRFLISADFSGQRTVKLSATAPEQNKNYDEQKAILFSKTALFRNLITHVTRAILNTLKQTFPKSKIYVGF</sequence>
<keyword evidence="1" id="KW-1185">Reference proteome</keyword>
<organism evidence="1 2">
    <name type="scientific">Romanomermis culicivorax</name>
    <name type="common">Nematode worm</name>
    <dbReference type="NCBI Taxonomy" id="13658"/>
    <lineage>
        <taxon>Eukaryota</taxon>
        <taxon>Metazoa</taxon>
        <taxon>Ecdysozoa</taxon>
        <taxon>Nematoda</taxon>
        <taxon>Enoplea</taxon>
        <taxon>Dorylaimia</taxon>
        <taxon>Mermithida</taxon>
        <taxon>Mermithoidea</taxon>
        <taxon>Mermithidae</taxon>
        <taxon>Romanomermis</taxon>
    </lineage>
</organism>
<dbReference type="WBParaSite" id="nRc.2.0.1.t40445-RA">
    <property type="protein sequence ID" value="nRc.2.0.1.t40445-RA"/>
    <property type="gene ID" value="nRc.2.0.1.g40445"/>
</dbReference>
<protein>
    <submittedName>
        <fullName evidence="2">Uncharacterized protein</fullName>
    </submittedName>
</protein>
<evidence type="ECO:0000313" key="1">
    <source>
        <dbReference type="Proteomes" id="UP000887565"/>
    </source>
</evidence>
<accession>A0A915KQU2</accession>
<evidence type="ECO:0000313" key="2">
    <source>
        <dbReference type="WBParaSite" id="nRc.2.0.1.t40445-RA"/>
    </source>
</evidence>
<dbReference type="AlphaFoldDB" id="A0A915KQU2"/>
<reference evidence="2" key="1">
    <citation type="submission" date="2022-11" db="UniProtKB">
        <authorList>
            <consortium name="WormBaseParasite"/>
        </authorList>
    </citation>
    <scope>IDENTIFICATION</scope>
</reference>
<name>A0A915KQU2_ROMCU</name>
<dbReference type="Proteomes" id="UP000887565">
    <property type="component" value="Unplaced"/>
</dbReference>
<proteinExistence type="predicted"/>